<dbReference type="SUPFAM" id="SSF53383">
    <property type="entry name" value="PLP-dependent transferases"/>
    <property type="match status" value="1"/>
</dbReference>
<dbReference type="PANTHER" id="PTHR13693">
    <property type="entry name" value="CLASS II AMINOTRANSFERASE/8-AMINO-7-OXONONANOATE SYNTHASE"/>
    <property type="match status" value="1"/>
</dbReference>
<evidence type="ECO:0000259" key="3">
    <source>
        <dbReference type="Pfam" id="PF00155"/>
    </source>
</evidence>
<dbReference type="EMBL" id="FRAT01000006">
    <property type="protein sequence ID" value="SHL03090.1"/>
    <property type="molecule type" value="Genomic_DNA"/>
</dbReference>
<proteinExistence type="predicted"/>
<evidence type="ECO:0000256" key="2">
    <source>
        <dbReference type="ARBA" id="ARBA00022679"/>
    </source>
</evidence>
<dbReference type="Proteomes" id="UP000184031">
    <property type="component" value="Unassembled WGS sequence"/>
</dbReference>
<evidence type="ECO:0000313" key="8">
    <source>
        <dbReference type="Proteomes" id="UP000198940"/>
    </source>
</evidence>
<dbReference type="InterPro" id="IPR004839">
    <property type="entry name" value="Aminotransferase_I/II_large"/>
</dbReference>
<comment type="caution">
    <text evidence="6">The sequence shown here is derived from an EMBL/GenBank/DDBJ whole genome shotgun (WGS) entry which is preliminary data.</text>
</comment>
<protein>
    <submittedName>
        <fullName evidence="6">7-keto-8-aminopelargonate synthetase</fullName>
    </submittedName>
</protein>
<dbReference type="InterPro" id="IPR015424">
    <property type="entry name" value="PyrdxlP-dep_Trfase"/>
</dbReference>
<reference evidence="6 7" key="1">
    <citation type="submission" date="2016-11" db="EMBL/GenBank/DDBJ databases">
        <authorList>
            <person name="Varghese N."/>
            <person name="Submissions S."/>
        </authorList>
    </citation>
    <scope>NUCLEOTIDE SEQUENCE [LARGE SCALE GENOMIC DNA]</scope>
    <source>
        <strain evidence="6 7">CGMCC 1.12174</strain>
        <strain evidence="5 8">DSM 26351</strain>
    </source>
</reference>
<dbReference type="Pfam" id="PF13480">
    <property type="entry name" value="Acetyltransf_6"/>
    <property type="match status" value="1"/>
</dbReference>
<name>A0A1M6XAS6_9FLAO</name>
<dbReference type="InterPro" id="IPR038740">
    <property type="entry name" value="BioF2-like_GNAT_dom"/>
</dbReference>
<evidence type="ECO:0000256" key="1">
    <source>
        <dbReference type="ARBA" id="ARBA00001933"/>
    </source>
</evidence>
<dbReference type="GO" id="GO:0016740">
    <property type="term" value="F:transferase activity"/>
    <property type="evidence" value="ECO:0007669"/>
    <property type="project" value="UniProtKB-KW"/>
</dbReference>
<dbReference type="Gene3D" id="3.40.630.30">
    <property type="match status" value="1"/>
</dbReference>
<comment type="cofactor">
    <cofactor evidence="1">
        <name>pyridoxal 5'-phosphate</name>
        <dbReference type="ChEBI" id="CHEBI:597326"/>
    </cofactor>
</comment>
<keyword evidence="2" id="KW-0808">Transferase</keyword>
<dbReference type="STRING" id="1055723.SAMN05216293_2507"/>
<gene>
    <name evidence="5" type="ORF">SAMN04487891_10495</name>
    <name evidence="6" type="ORF">SAMN05216293_2507</name>
</gene>
<dbReference type="GO" id="GO:0030170">
    <property type="term" value="F:pyridoxal phosphate binding"/>
    <property type="evidence" value="ECO:0007669"/>
    <property type="project" value="InterPro"/>
</dbReference>
<keyword evidence="8" id="KW-1185">Reference proteome</keyword>
<dbReference type="Gene3D" id="3.40.640.10">
    <property type="entry name" value="Type I PLP-dependent aspartate aminotransferase-like (Major domain)"/>
    <property type="match status" value="1"/>
</dbReference>
<evidence type="ECO:0000313" key="7">
    <source>
        <dbReference type="Proteomes" id="UP000184031"/>
    </source>
</evidence>
<sequence>MYALSTYKIRFFLSQIKSKKMAKIKHHNFLNTVHEVFTDAKQAGVLHLYAGGKSFSGRTLEVNGRELYHFGTTGYLGLEQDSRLKEAAMNAIEKYGTQFPLSKSYISNPLYKELEDCIKEMYGQPIVITKNSTLGHLGVIPSAVDDNDVIILDHQVHWSVQNAAKMLKSRSVPIEMIRHNNLQMLEDKIKKYQHSKRHIWYMADGIYSMYGDYAPVTELMALSEKYPQLHFYFDDVHGMSWVGKNGTGYVLDQLGELPENVLLFGTLSKTFGASGAVLACSNPELYDKIKTFGGPLTFSAQLEPASVAAAMASAQIHLSPEIYELQQELRERIDYFNACLSATELPLIDQNESPVFYIGTGMPKTGYNFVNRLMQEGFYVNLGIFPAVPVKNTGVRITISRHNEKKEIKGLVDAMEHHFPLSLEETGTNSERVFHAFKLEHKSQSKSQASSELIIEIFNTIHQVDQTMWNKYMGGEGVYDWEGLKFLEGAFQGNPKKEHNWLFRYVIIKDSEGIPILMTFLTGSLWKDDMLAQAEISAAIEHERKEDPYHLSSMVLSLGCLFTEGNHRYCDESHYSNKEAIEALLELLEKMEHQFGAKMTVIRDFEANTSWHETLYGHGFLRVQMPNSCSVELARIDSVESYIEQLSSRNRRHFRKDIQPFLELTQSEIFSKASAFQTQEFKRLFGEVQKRNLGLNTFSFPDKLFEQMNENELWEFVVLTQKGKPNSILGVMFCYTNQNDVYVPAFVGMDYDLLESYATYRQLLYRTIERALAINIPKIDFGMTASFEKRKLGALVHEKYAYLQTNDNFILEMIGVMEGQQ</sequence>
<dbReference type="Pfam" id="PF00155">
    <property type="entry name" value="Aminotran_1_2"/>
    <property type="match status" value="1"/>
</dbReference>
<organism evidence="6 7">
    <name type="scientific">Flagellimonas taeanensis</name>
    <dbReference type="NCBI Taxonomy" id="1005926"/>
    <lineage>
        <taxon>Bacteria</taxon>
        <taxon>Pseudomonadati</taxon>
        <taxon>Bacteroidota</taxon>
        <taxon>Flavobacteriia</taxon>
        <taxon>Flavobacteriales</taxon>
        <taxon>Flavobacteriaceae</taxon>
        <taxon>Flagellimonas</taxon>
    </lineage>
</organism>
<evidence type="ECO:0000313" key="6">
    <source>
        <dbReference type="EMBL" id="SHL03090.1"/>
    </source>
</evidence>
<dbReference type="InterPro" id="IPR050087">
    <property type="entry name" value="AON_synthase_class-II"/>
</dbReference>
<dbReference type="EMBL" id="FOKU01000004">
    <property type="protein sequence ID" value="SFB96341.1"/>
    <property type="molecule type" value="Genomic_DNA"/>
</dbReference>
<dbReference type="Gene3D" id="3.90.1150.10">
    <property type="entry name" value="Aspartate Aminotransferase, domain 1"/>
    <property type="match status" value="1"/>
</dbReference>
<dbReference type="InterPro" id="IPR016181">
    <property type="entry name" value="Acyl_CoA_acyltransferase"/>
</dbReference>
<dbReference type="InterPro" id="IPR015421">
    <property type="entry name" value="PyrdxlP-dep_Trfase_major"/>
</dbReference>
<evidence type="ECO:0000313" key="5">
    <source>
        <dbReference type="EMBL" id="SFB96341.1"/>
    </source>
</evidence>
<feature type="domain" description="BioF2-like acetyltransferase" evidence="4">
    <location>
        <begin position="651"/>
        <end position="789"/>
    </location>
</feature>
<feature type="domain" description="Aminotransferase class I/classII large" evidence="3">
    <location>
        <begin position="70"/>
        <end position="405"/>
    </location>
</feature>
<dbReference type="SUPFAM" id="SSF55729">
    <property type="entry name" value="Acyl-CoA N-acyltransferases (Nat)"/>
    <property type="match status" value="1"/>
</dbReference>
<dbReference type="AlphaFoldDB" id="A0A1M6XAS6"/>
<dbReference type="InterPro" id="IPR015422">
    <property type="entry name" value="PyrdxlP-dep_Trfase_small"/>
</dbReference>
<evidence type="ECO:0000259" key="4">
    <source>
        <dbReference type="Pfam" id="PF13480"/>
    </source>
</evidence>
<accession>A0A1M6XAS6</accession>
<dbReference type="Proteomes" id="UP000198940">
    <property type="component" value="Unassembled WGS sequence"/>
</dbReference>